<keyword evidence="5" id="KW-0201">Cytochrome c-type biogenesis</keyword>
<dbReference type="PANTHER" id="PTHR47870">
    <property type="entry name" value="CYTOCHROME C-TYPE BIOGENESIS PROTEIN CCMH"/>
    <property type="match status" value="1"/>
</dbReference>
<dbReference type="FunFam" id="1.10.8.640:FF:000001">
    <property type="entry name" value="Cytochrome c-type biogenesis protein"/>
    <property type="match status" value="1"/>
</dbReference>
<dbReference type="GO" id="GO:0005886">
    <property type="term" value="C:plasma membrane"/>
    <property type="evidence" value="ECO:0007669"/>
    <property type="project" value="TreeGrafter"/>
</dbReference>
<dbReference type="Gene3D" id="1.10.8.640">
    <property type="entry name" value="Cytochrome C biogenesis protein"/>
    <property type="match status" value="1"/>
</dbReference>
<feature type="domain" description="CcmH/CycL/Ccl2/NrfF N-terminal" evidence="10">
    <location>
        <begin position="11"/>
        <end position="150"/>
    </location>
</feature>
<comment type="subcellular location">
    <subcellularLocation>
        <location evidence="8">Membrane</location>
        <topology evidence="8">Single-pass membrane protein</topology>
        <orientation evidence="8">Periplasmic side</orientation>
    </subcellularLocation>
</comment>
<dbReference type="PANTHER" id="PTHR47870:SF1">
    <property type="entry name" value="CYTOCHROME C-TYPE BIOGENESIS PROTEIN CCMH"/>
    <property type="match status" value="1"/>
</dbReference>
<dbReference type="InterPro" id="IPR038297">
    <property type="entry name" value="CcmH/CycL/NrfF/Ccl2_sf"/>
</dbReference>
<comment type="similarity">
    <text evidence="1 9">Belongs to the CcmH/CycL/Ccl2/NrfF family.</text>
</comment>
<evidence type="ECO:0000256" key="5">
    <source>
        <dbReference type="ARBA" id="ARBA00022748"/>
    </source>
</evidence>
<dbReference type="Pfam" id="PF03918">
    <property type="entry name" value="CcmH"/>
    <property type="match status" value="1"/>
</dbReference>
<evidence type="ECO:0000256" key="8">
    <source>
        <dbReference type="ARBA" id="ARBA00060491"/>
    </source>
</evidence>
<comment type="caution">
    <text evidence="11">The sequence shown here is derived from an EMBL/GenBank/DDBJ whole genome shotgun (WGS) entry which is preliminary data.</text>
</comment>
<dbReference type="CDD" id="cd16378">
    <property type="entry name" value="CcmH_N"/>
    <property type="match status" value="1"/>
</dbReference>
<gene>
    <name evidence="11" type="ORF">ENY07_04715</name>
</gene>
<evidence type="ECO:0000256" key="4">
    <source>
        <dbReference type="ARBA" id="ARBA00022729"/>
    </source>
</evidence>
<dbReference type="GO" id="GO:0017004">
    <property type="term" value="P:cytochrome complex assembly"/>
    <property type="evidence" value="ECO:0007669"/>
    <property type="project" value="UniProtKB-KW"/>
</dbReference>
<dbReference type="AlphaFoldDB" id="A0A8J4H9X1"/>
<protein>
    <recommendedName>
        <fullName evidence="9">Cytochrome c-type biogenesis protein</fullName>
    </recommendedName>
</protein>
<feature type="chain" id="PRO_5035337421" description="Cytochrome c-type biogenesis protein" evidence="9">
    <location>
        <begin position="23"/>
        <end position="152"/>
    </location>
</feature>
<keyword evidence="3 9" id="KW-0479">Metal-binding</keyword>
<keyword evidence="6 9" id="KW-0408">Iron</keyword>
<keyword evidence="4 9" id="KW-0732">Signal</keyword>
<evidence type="ECO:0000256" key="3">
    <source>
        <dbReference type="ARBA" id="ARBA00022723"/>
    </source>
</evidence>
<organism evidence="11">
    <name type="scientific">Acidicaldus sp</name>
    <dbReference type="NCBI Taxonomy" id="1872105"/>
    <lineage>
        <taxon>Bacteria</taxon>
        <taxon>Pseudomonadati</taxon>
        <taxon>Pseudomonadota</taxon>
        <taxon>Alphaproteobacteria</taxon>
        <taxon>Acetobacterales</taxon>
        <taxon>Acetobacteraceae</taxon>
        <taxon>Acidicaldus</taxon>
    </lineage>
</organism>
<feature type="transmembrane region" description="Helical" evidence="9">
    <location>
        <begin position="107"/>
        <end position="128"/>
    </location>
</feature>
<evidence type="ECO:0000256" key="6">
    <source>
        <dbReference type="ARBA" id="ARBA00023004"/>
    </source>
</evidence>
<evidence type="ECO:0000256" key="7">
    <source>
        <dbReference type="ARBA" id="ARBA00037230"/>
    </source>
</evidence>
<keyword evidence="2 9" id="KW-0349">Heme</keyword>
<dbReference type="EMBL" id="DTQM01000090">
    <property type="protein sequence ID" value="HGC42514.1"/>
    <property type="molecule type" value="Genomic_DNA"/>
</dbReference>
<sequence>MRVMRALIFAFLLVLPVAAAWAISDPAEMLKDPQQEARAEAIGRQLRCLVCQNESIEDSQADLARDLRQVVRQHVAAGEKDQQIIAWMVARYGNFVRLRPPFEPLTWVLWTSPALALAGGALVVAFAMRQKRPLPQPLSAAEKRKLGDLLKS</sequence>
<comment type="function">
    <text evidence="7">Required for the biogenesis of c-type cytochromes. Possible subunit of a heme lyase.</text>
</comment>
<evidence type="ECO:0000256" key="1">
    <source>
        <dbReference type="ARBA" id="ARBA00010342"/>
    </source>
</evidence>
<accession>A0A8J4H9X1</accession>
<dbReference type="GO" id="GO:0046872">
    <property type="term" value="F:metal ion binding"/>
    <property type="evidence" value="ECO:0007669"/>
    <property type="project" value="UniProtKB-KW"/>
</dbReference>
<dbReference type="InterPro" id="IPR051263">
    <property type="entry name" value="C-type_cytochrome_biogenesis"/>
</dbReference>
<proteinExistence type="inferred from homology"/>
<keyword evidence="9" id="KW-1133">Transmembrane helix</keyword>
<keyword evidence="9" id="KW-0812">Transmembrane</keyword>
<evidence type="ECO:0000256" key="9">
    <source>
        <dbReference type="RuleBase" id="RU364112"/>
    </source>
</evidence>
<reference evidence="11" key="1">
    <citation type="journal article" date="2020" name="mSystems">
        <title>Genome- and Community-Level Interaction Insights into Carbon Utilization and Element Cycling Functions of Hydrothermarchaeota in Hydrothermal Sediment.</title>
        <authorList>
            <person name="Zhou Z."/>
            <person name="Liu Y."/>
            <person name="Xu W."/>
            <person name="Pan J."/>
            <person name="Luo Z.H."/>
            <person name="Li M."/>
        </authorList>
    </citation>
    <scope>NUCLEOTIDE SEQUENCE</scope>
    <source>
        <strain evidence="11">SpSt-997</strain>
    </source>
</reference>
<name>A0A8J4H9X1_9PROT</name>
<evidence type="ECO:0000259" key="10">
    <source>
        <dbReference type="Pfam" id="PF03918"/>
    </source>
</evidence>
<keyword evidence="9" id="KW-0472">Membrane</keyword>
<feature type="signal peptide" evidence="9">
    <location>
        <begin position="1"/>
        <end position="22"/>
    </location>
</feature>
<dbReference type="InterPro" id="IPR005616">
    <property type="entry name" value="CcmH/CycL/Ccl2/NrfF_N"/>
</dbReference>
<evidence type="ECO:0000256" key="2">
    <source>
        <dbReference type="ARBA" id="ARBA00022617"/>
    </source>
</evidence>
<evidence type="ECO:0000313" key="11">
    <source>
        <dbReference type="EMBL" id="HGC42514.1"/>
    </source>
</evidence>